<evidence type="ECO:0000313" key="2">
    <source>
        <dbReference type="EMBL" id="KAK4135908.1"/>
    </source>
</evidence>
<reference evidence="2" key="2">
    <citation type="submission" date="2023-05" db="EMBL/GenBank/DDBJ databases">
        <authorList>
            <consortium name="Lawrence Berkeley National Laboratory"/>
            <person name="Steindorff A."/>
            <person name="Hensen N."/>
            <person name="Bonometti L."/>
            <person name="Westerberg I."/>
            <person name="Brannstrom I.O."/>
            <person name="Guillou S."/>
            <person name="Cros-Aarteil S."/>
            <person name="Calhoun S."/>
            <person name="Haridas S."/>
            <person name="Kuo A."/>
            <person name="Mondo S."/>
            <person name="Pangilinan J."/>
            <person name="Riley R."/>
            <person name="Labutti K."/>
            <person name="Andreopoulos B."/>
            <person name="Lipzen A."/>
            <person name="Chen C."/>
            <person name="Yanf M."/>
            <person name="Daum C."/>
            <person name="Ng V."/>
            <person name="Clum A."/>
            <person name="Ohm R."/>
            <person name="Martin F."/>
            <person name="Silar P."/>
            <person name="Natvig D."/>
            <person name="Lalanne C."/>
            <person name="Gautier V."/>
            <person name="Ament-Velasquez S.L."/>
            <person name="Kruys A."/>
            <person name="Hutchinson M.I."/>
            <person name="Powell A.J."/>
            <person name="Barry K."/>
            <person name="Miller A.N."/>
            <person name="Grigoriev I.V."/>
            <person name="Debuchy R."/>
            <person name="Gladieux P."/>
            <person name="Thoren M.H."/>
            <person name="Johannesson H."/>
        </authorList>
    </citation>
    <scope>NUCLEOTIDE SEQUENCE</scope>
    <source>
        <strain evidence="2">CBS 123565</strain>
    </source>
</reference>
<dbReference type="InterPro" id="IPR052396">
    <property type="entry name" value="Meiotic_Drive_Suppr_Kinase"/>
</dbReference>
<evidence type="ECO:0000256" key="1">
    <source>
        <dbReference type="SAM" id="MobiDB-lite"/>
    </source>
</evidence>
<keyword evidence="3" id="KW-1185">Reference proteome</keyword>
<dbReference type="PANTHER" id="PTHR37171:SF1">
    <property type="entry name" value="SERINE_THREONINE-PROTEIN KINASE YRZF-RELATED"/>
    <property type="match status" value="1"/>
</dbReference>
<name>A0AAN6ZFF0_9PEZI</name>
<evidence type="ECO:0000313" key="3">
    <source>
        <dbReference type="Proteomes" id="UP001304895"/>
    </source>
</evidence>
<dbReference type="AlphaFoldDB" id="A0AAN6ZFF0"/>
<sequence>MEDDENDEIETTKIQFRFRRFCAPAERIYANRHVFRLNVPPSPIQCWLPSWTPQLVRSWLERLLPEWFLPTSVILKERNPEQANNYENEIDTYLHLRALQGTYIPHFYSEVTVRYPHAQRRYQMSNRPTPAILLEYVEGVSLHHLPTEGLGSPRLLEELQGIYSLLSEEGVVHGDPRLHNFLRVGNGIIAIDFELSYPFPSDISNEDGLEALKIEIERRKGGAELAPLGSNVFFIDGSQVREGLGTDLRSSGKTTRAEQIGDEEPVNSAGSAT</sequence>
<organism evidence="2 3">
    <name type="scientific">Trichocladium antarcticum</name>
    <dbReference type="NCBI Taxonomy" id="1450529"/>
    <lineage>
        <taxon>Eukaryota</taxon>
        <taxon>Fungi</taxon>
        <taxon>Dikarya</taxon>
        <taxon>Ascomycota</taxon>
        <taxon>Pezizomycotina</taxon>
        <taxon>Sordariomycetes</taxon>
        <taxon>Sordariomycetidae</taxon>
        <taxon>Sordariales</taxon>
        <taxon>Chaetomiaceae</taxon>
        <taxon>Trichocladium</taxon>
    </lineage>
</organism>
<proteinExistence type="predicted"/>
<gene>
    <name evidence="2" type="ORF">BT67DRAFT_263987</name>
</gene>
<dbReference type="InterPro" id="IPR011009">
    <property type="entry name" value="Kinase-like_dom_sf"/>
</dbReference>
<reference evidence="2" key="1">
    <citation type="journal article" date="2023" name="Mol. Phylogenet. Evol.">
        <title>Genome-scale phylogeny and comparative genomics of the fungal order Sordariales.</title>
        <authorList>
            <person name="Hensen N."/>
            <person name="Bonometti L."/>
            <person name="Westerberg I."/>
            <person name="Brannstrom I.O."/>
            <person name="Guillou S."/>
            <person name="Cros-Aarteil S."/>
            <person name="Calhoun S."/>
            <person name="Haridas S."/>
            <person name="Kuo A."/>
            <person name="Mondo S."/>
            <person name="Pangilinan J."/>
            <person name="Riley R."/>
            <person name="LaButti K."/>
            <person name="Andreopoulos B."/>
            <person name="Lipzen A."/>
            <person name="Chen C."/>
            <person name="Yan M."/>
            <person name="Daum C."/>
            <person name="Ng V."/>
            <person name="Clum A."/>
            <person name="Steindorff A."/>
            <person name="Ohm R.A."/>
            <person name="Martin F."/>
            <person name="Silar P."/>
            <person name="Natvig D.O."/>
            <person name="Lalanne C."/>
            <person name="Gautier V."/>
            <person name="Ament-Velasquez S.L."/>
            <person name="Kruys A."/>
            <person name="Hutchinson M.I."/>
            <person name="Powell A.J."/>
            <person name="Barry K."/>
            <person name="Miller A.N."/>
            <person name="Grigoriev I.V."/>
            <person name="Debuchy R."/>
            <person name="Gladieux P."/>
            <person name="Hiltunen Thoren M."/>
            <person name="Johannesson H."/>
        </authorList>
    </citation>
    <scope>NUCLEOTIDE SEQUENCE</scope>
    <source>
        <strain evidence="2">CBS 123565</strain>
    </source>
</reference>
<dbReference type="SUPFAM" id="SSF56112">
    <property type="entry name" value="Protein kinase-like (PK-like)"/>
    <property type="match status" value="1"/>
</dbReference>
<accession>A0AAN6ZFF0</accession>
<dbReference type="EMBL" id="MU853405">
    <property type="protein sequence ID" value="KAK4135908.1"/>
    <property type="molecule type" value="Genomic_DNA"/>
</dbReference>
<dbReference type="Proteomes" id="UP001304895">
    <property type="component" value="Unassembled WGS sequence"/>
</dbReference>
<dbReference type="PANTHER" id="PTHR37171">
    <property type="entry name" value="SERINE/THREONINE-PROTEIN KINASE YRZF-RELATED"/>
    <property type="match status" value="1"/>
</dbReference>
<protein>
    <submittedName>
        <fullName evidence="2">Uncharacterized protein</fullName>
    </submittedName>
</protein>
<comment type="caution">
    <text evidence="2">The sequence shown here is derived from an EMBL/GenBank/DDBJ whole genome shotgun (WGS) entry which is preliminary data.</text>
</comment>
<feature type="region of interest" description="Disordered" evidence="1">
    <location>
        <begin position="245"/>
        <end position="273"/>
    </location>
</feature>